<dbReference type="InterPro" id="IPR024072">
    <property type="entry name" value="DHFR-like_dom_sf"/>
</dbReference>
<proteinExistence type="predicted"/>
<reference evidence="2 3" key="1">
    <citation type="submission" date="2018-06" db="EMBL/GenBank/DDBJ databases">
        <title>Chryseolinea flavus sp. nov., a member of the phylum Bacteroidetes isolated from soil.</title>
        <authorList>
            <person name="Li Y."/>
            <person name="Wang J."/>
        </authorList>
    </citation>
    <scope>NUCLEOTIDE SEQUENCE [LARGE SCALE GENOMIC DNA]</scope>
    <source>
        <strain evidence="2 3">SDU1-6</strain>
    </source>
</reference>
<dbReference type="SUPFAM" id="SSF53597">
    <property type="entry name" value="Dihydrofolate reductase-like"/>
    <property type="match status" value="1"/>
</dbReference>
<sequence>MKLAISTKALLAWLWAFTFFASALTGYNMRKILYASLSMNGLVLVQEGRTTPPPVEVMQDFMLRVKRAGNLVLGRVSASPILSSETLRVSLSPAKIVVVSETLPTHNHDADHLVARSPEDALAQLASAGFDTAFIGGGAIVYNAFLERGLVDALIINLCPEIASNGNFLTSRPAFPTHFKLVEIKQLSRDVTQLHYTRDASGNGGPKKGFVTVL</sequence>
<name>A0A364Y5V7_9BACT</name>
<dbReference type="GO" id="GO:0009231">
    <property type="term" value="P:riboflavin biosynthetic process"/>
    <property type="evidence" value="ECO:0007669"/>
    <property type="project" value="InterPro"/>
</dbReference>
<dbReference type="AlphaFoldDB" id="A0A364Y5V7"/>
<evidence type="ECO:0000313" key="3">
    <source>
        <dbReference type="Proteomes" id="UP000251889"/>
    </source>
</evidence>
<dbReference type="InterPro" id="IPR002734">
    <property type="entry name" value="RibDG_C"/>
</dbReference>
<dbReference type="Proteomes" id="UP000251889">
    <property type="component" value="Unassembled WGS sequence"/>
</dbReference>
<accession>A0A364Y5V7</accession>
<protein>
    <recommendedName>
        <fullName evidence="1">Bacterial bifunctional deaminase-reductase C-terminal domain-containing protein</fullName>
    </recommendedName>
</protein>
<evidence type="ECO:0000259" key="1">
    <source>
        <dbReference type="Pfam" id="PF01872"/>
    </source>
</evidence>
<organism evidence="2 3">
    <name type="scientific">Pseudochryseolinea flava</name>
    <dbReference type="NCBI Taxonomy" id="2059302"/>
    <lineage>
        <taxon>Bacteria</taxon>
        <taxon>Pseudomonadati</taxon>
        <taxon>Bacteroidota</taxon>
        <taxon>Cytophagia</taxon>
        <taxon>Cytophagales</taxon>
        <taxon>Fulvivirgaceae</taxon>
        <taxon>Pseudochryseolinea</taxon>
    </lineage>
</organism>
<keyword evidence="3" id="KW-1185">Reference proteome</keyword>
<dbReference type="GO" id="GO:0008703">
    <property type="term" value="F:5-amino-6-(5-phosphoribosylamino)uracil reductase activity"/>
    <property type="evidence" value="ECO:0007669"/>
    <property type="project" value="InterPro"/>
</dbReference>
<evidence type="ECO:0000313" key="2">
    <source>
        <dbReference type="EMBL" id="RAW02185.1"/>
    </source>
</evidence>
<dbReference type="Gene3D" id="3.40.430.10">
    <property type="entry name" value="Dihydrofolate Reductase, subunit A"/>
    <property type="match status" value="1"/>
</dbReference>
<comment type="caution">
    <text evidence="2">The sequence shown here is derived from an EMBL/GenBank/DDBJ whole genome shotgun (WGS) entry which is preliminary data.</text>
</comment>
<gene>
    <name evidence="2" type="ORF">DQQ10_06490</name>
</gene>
<dbReference type="Pfam" id="PF01872">
    <property type="entry name" value="RibD_C"/>
    <property type="match status" value="1"/>
</dbReference>
<feature type="domain" description="Bacterial bifunctional deaminase-reductase C-terminal" evidence="1">
    <location>
        <begin position="95"/>
        <end position="191"/>
    </location>
</feature>
<dbReference type="EMBL" id="QMFY01000002">
    <property type="protein sequence ID" value="RAW02185.1"/>
    <property type="molecule type" value="Genomic_DNA"/>
</dbReference>